<feature type="domain" description="Mediator of RNA polymerase II transcription subunit 14 C-terminal" evidence="18">
    <location>
        <begin position="1419"/>
        <end position="1564"/>
    </location>
</feature>
<feature type="compositionally biased region" description="Low complexity" evidence="11">
    <location>
        <begin position="1209"/>
        <end position="1221"/>
    </location>
</feature>
<evidence type="ECO:0000256" key="11">
    <source>
        <dbReference type="SAM" id="MobiDB-lite"/>
    </source>
</evidence>
<evidence type="ECO:0000256" key="1">
    <source>
        <dbReference type="ARBA" id="ARBA00004123"/>
    </source>
</evidence>
<feature type="domain" description="Mediator complex subunit MED14 N-terminal" evidence="12">
    <location>
        <begin position="61"/>
        <end position="249"/>
    </location>
</feature>
<feature type="domain" description="Mediator of RNA polymerase II transcription subunit 14 RM3" evidence="16">
    <location>
        <begin position="431"/>
        <end position="538"/>
    </location>
</feature>
<name>A0AAV6U3D3_9ARAC</name>
<evidence type="ECO:0000256" key="5">
    <source>
        <dbReference type="ARBA" id="ARBA00023015"/>
    </source>
</evidence>
<feature type="domain" description="Mediator of RNA polymerase II transcription subunit 14 RM5" evidence="17">
    <location>
        <begin position="713"/>
        <end position="800"/>
    </location>
</feature>
<feature type="domain" description="Mediator of RNA polymerase II transcription subunit 14 RM2" evidence="13">
    <location>
        <begin position="342"/>
        <end position="428"/>
    </location>
</feature>
<dbReference type="Pfam" id="PF25065">
    <property type="entry name" value="RM3_Med14"/>
    <property type="match status" value="1"/>
</dbReference>
<dbReference type="InterPro" id="IPR055122">
    <property type="entry name" value="Med14_N"/>
</dbReference>
<evidence type="ECO:0000256" key="9">
    <source>
        <dbReference type="ARBA" id="ARBA00032007"/>
    </source>
</evidence>
<keyword evidence="7 10" id="KW-0804">Transcription</keyword>
<feature type="region of interest" description="Disordered" evidence="11">
    <location>
        <begin position="1159"/>
        <end position="1262"/>
    </location>
</feature>
<dbReference type="Pfam" id="PF08638">
    <property type="entry name" value="Med14"/>
    <property type="match status" value="1"/>
</dbReference>
<dbReference type="GO" id="GO:0003712">
    <property type="term" value="F:transcription coregulator activity"/>
    <property type="evidence" value="ECO:0007669"/>
    <property type="project" value="UniProtKB-UniRule"/>
</dbReference>
<dbReference type="InterPro" id="IPR055114">
    <property type="entry name" value="Med14_RM6"/>
</dbReference>
<evidence type="ECO:0000259" key="17">
    <source>
        <dbReference type="Pfam" id="PF25067"/>
    </source>
</evidence>
<dbReference type="Pfam" id="PF25069">
    <property type="entry name" value="Med14_C"/>
    <property type="match status" value="1"/>
</dbReference>
<dbReference type="PANTHER" id="PTHR12809:SF2">
    <property type="entry name" value="MEDIATOR OF RNA POLYMERASE II TRANSCRIPTION SUBUNIT 14"/>
    <property type="match status" value="1"/>
</dbReference>
<feature type="compositionally biased region" description="Polar residues" evidence="11">
    <location>
        <begin position="1086"/>
        <end position="1103"/>
    </location>
</feature>
<dbReference type="InterPro" id="IPR013947">
    <property type="entry name" value="Mediator_Med14"/>
</dbReference>
<feature type="domain" description="Mediator of RNA polymerase II transcription subunit 14 RM6" evidence="15">
    <location>
        <begin position="843"/>
        <end position="910"/>
    </location>
</feature>
<comment type="subcellular location">
    <subcellularLocation>
        <location evidence="1 10">Nucleus</location>
    </subcellularLocation>
</comment>
<keyword evidence="8 10" id="KW-0539">Nucleus</keyword>
<evidence type="ECO:0000259" key="13">
    <source>
        <dbReference type="Pfam" id="PF22981"/>
    </source>
</evidence>
<dbReference type="InterPro" id="IPR055107">
    <property type="entry name" value="Med14_RM8"/>
</dbReference>
<dbReference type="InterPro" id="IPR056879">
    <property type="entry name" value="RM3_Med14"/>
</dbReference>
<evidence type="ECO:0000259" key="16">
    <source>
        <dbReference type="Pfam" id="PF25065"/>
    </source>
</evidence>
<comment type="function">
    <text evidence="10">Component of the Mediator complex, a coactivator involved in the regulated transcription of nearly all RNA polymerase II-dependent genes. Mediator functions as a bridge to convey information from gene-specific regulatory proteins to the basal RNA polymerase II transcription machinery. Mediator is recruited to promoters by direct interactions with regulatory proteins and serves as a scaffold for the assembly of a functional preinitiation complex with RNA polymerase II and the general transcription factors.</text>
</comment>
<dbReference type="InterPro" id="IPR055113">
    <property type="entry name" value="Med14_RM2"/>
</dbReference>
<evidence type="ECO:0000259" key="15">
    <source>
        <dbReference type="Pfam" id="PF22984"/>
    </source>
</evidence>
<keyword evidence="4" id="KW-0677">Repeat</keyword>
<evidence type="ECO:0000256" key="10">
    <source>
        <dbReference type="RuleBase" id="RU365082"/>
    </source>
</evidence>
<dbReference type="Pfam" id="PF25067">
    <property type="entry name" value="RM5_Med14"/>
    <property type="match status" value="1"/>
</dbReference>
<feature type="domain" description="Mediator of RNA polymerase II transcription subunit 14 RM8" evidence="14">
    <location>
        <begin position="1331"/>
        <end position="1403"/>
    </location>
</feature>
<dbReference type="Pfam" id="PF22983">
    <property type="entry name" value="RM8_Med14"/>
    <property type="match status" value="1"/>
</dbReference>
<feature type="compositionally biased region" description="Polar residues" evidence="11">
    <location>
        <begin position="1060"/>
        <end position="1070"/>
    </location>
</feature>
<evidence type="ECO:0000256" key="7">
    <source>
        <dbReference type="ARBA" id="ARBA00023163"/>
    </source>
</evidence>
<dbReference type="GO" id="GO:0016592">
    <property type="term" value="C:mediator complex"/>
    <property type="evidence" value="ECO:0007669"/>
    <property type="project" value="UniProtKB-UniRule"/>
</dbReference>
<dbReference type="PANTHER" id="PTHR12809">
    <property type="entry name" value="MEDIATOR COMPLEX SUBUNIT"/>
    <property type="match status" value="1"/>
</dbReference>
<evidence type="ECO:0000259" key="12">
    <source>
        <dbReference type="Pfam" id="PF08638"/>
    </source>
</evidence>
<dbReference type="Pfam" id="PF22984">
    <property type="entry name" value="RM6_Med14"/>
    <property type="match status" value="1"/>
</dbReference>
<dbReference type="InterPro" id="IPR056878">
    <property type="entry name" value="RM5_Med14"/>
</dbReference>
<sequence>MWFFTCVANAFSLKNDISCLHGYRFLRHKMVPQPIEGRQTPYTGVQTMSQAMQQAPANNTIGLGRLIDFILQRTYHELTVLSELLPRKTDMERKIEIVQFASRTRQLFIRLLALVKWAASASKVERCASIMSFLDKQSMLFVEMADMLSVMSRDTLVNARLPSFHLPCAVEVLTLGTYSRLPTCIRDKIVPPDPITPAEKKSTLLRLNQIIQYRLVSSELPPQMRNLSIENGRVTFHVEHEFEVSLTVMGDSPLVPWRLLDIDILVEDKETGDRVDIDFLYKYLMFRWGALVHSLQVNYIHQLIQSRLIDNPKPLHELYNCLHSFCQSLQLEVLHSQVLRLCRDRLRDCIVVDEYSAGSRLVLSYWRPPRYVDEHDKDQWRSDNQSSCKLCVQMDPSDPSKPLQVTHVPHLSHKDAQLADQAIKSDFLSVEKLLIHTVHIRTKHKLQELSEVLKPLLGLPECTISGSPAVLHVQILQPCMISEELLITINTHTGHFLAHVPQYEPPMMDDIQNCLNKDISKIENYVSELRYWLTIRRCEKTIQHLHTTASEHLPLIIPPDHKLTKLSKHKLFIKLCRHQEYYIVVHLLDNPLNRCEIVPKFYMMTVAPQTLEDETTEQKTETVMDTELPKSYLKIVHFGTLDNFIATHGPGTEIEYDSQGAGKKRRILIQGETGVKKKMYTGFFLSELAHVVAMCDERIPYSALGHELTKKGVCHNGIQIEAHGSNYQVKIVKLPISNINETETFTALQSALLSCTIRLNGKGARTWFVEFVFCNCPVTSVCPKEQGPCRALHYTYDFGAGTTKQVTEMVDEMLRDWCIMGHLYKVVLEFARALKTDQHNMFPNLMEIKSFTYKRLVIGYGPNKANMVNIYWNPSDKRYHLGFGVVGQTVSASNPHTLVTAQLQHEFNQHLSIMNLMQGLHETYGPLLTINKLPTASELGVIHSRPAVPIQTFVTLPQTSTHFRVIYRNMFCLDIECRSEGLIAIRDGAYSVFDKQKAVEELSTINSIKAFLSKFVDESATQARRRSQTEDENPLSPIPTLESLESGFMAGGVKPGSPAQCRSQESVSSTGGPGSGLRFHLPMTPPSVSNPHTPASPHTSVLSQGYGASPNPSFSLASPPSLSAQSQSQHVSPSPSILHAAQSPGNLFAANSPANPLHVPSPSFLPTPSPSSAASQVPMQSPATNFISQQGHGDGGSPFAAPTSTSNLSMSSPAPGAWPGSPSVPRPSPRPTGTAQSPGSSNHPALHSPQAGALADHSKAAGVASTPSQRVLHCSWQAGTPTLLTHKSFDILCSPGIVTGIQPGSPNVGQGLHHSSPLERFLGCCYMRKSLGRVIQSENLVAVPSTEVGVTLFKAESLQCRVCLNPQTLQSLHLKLAPNPEYKDQWTQEELQVVERYFDTKVVSIPYKPNALLAFGRILNAPLRIFKDCIHIMHLEMVPDRSLKWAIQWCLTIPPAAPQIAPPGMSAIVMVKDKMLFYAQLTRIGLNLAPGVEPQTVVFAALYDIKMNTTTVPENRRDAMPMSPTDPVYIITNMLKRFSEYNPNPNECSIYPAIRELLTNLVVPI</sequence>
<feature type="compositionally biased region" description="Low complexity" evidence="11">
    <location>
        <begin position="1170"/>
        <end position="1183"/>
    </location>
</feature>
<keyword evidence="5 10" id="KW-0805">Transcription regulation</keyword>
<dbReference type="GO" id="GO:0006357">
    <property type="term" value="P:regulation of transcription by RNA polymerase II"/>
    <property type="evidence" value="ECO:0007669"/>
    <property type="project" value="InterPro"/>
</dbReference>
<accession>A0AAV6U3D3</accession>
<evidence type="ECO:0000259" key="18">
    <source>
        <dbReference type="Pfam" id="PF25069"/>
    </source>
</evidence>
<dbReference type="Pfam" id="PF22981">
    <property type="entry name" value="RM2_Med14"/>
    <property type="match status" value="1"/>
</dbReference>
<dbReference type="EMBL" id="JAFNEN010000686">
    <property type="protein sequence ID" value="KAG8178551.1"/>
    <property type="molecule type" value="Genomic_DNA"/>
</dbReference>
<keyword evidence="20" id="KW-1185">Reference proteome</keyword>
<evidence type="ECO:0000313" key="20">
    <source>
        <dbReference type="Proteomes" id="UP000827092"/>
    </source>
</evidence>
<feature type="region of interest" description="Disordered" evidence="11">
    <location>
        <begin position="1022"/>
        <end position="1140"/>
    </location>
</feature>
<proteinExistence type="inferred from homology"/>
<comment type="caution">
    <text evidence="19">The sequence shown here is derived from an EMBL/GenBank/DDBJ whole genome shotgun (WGS) entry which is preliminary data.</text>
</comment>
<reference evidence="19 20" key="1">
    <citation type="journal article" date="2022" name="Nat. Ecol. Evol.">
        <title>A masculinizing supergene underlies an exaggerated male reproductive morph in a spider.</title>
        <authorList>
            <person name="Hendrickx F."/>
            <person name="De Corte Z."/>
            <person name="Sonet G."/>
            <person name="Van Belleghem S.M."/>
            <person name="Kostlbacher S."/>
            <person name="Vangestel C."/>
        </authorList>
    </citation>
    <scope>NUCLEOTIDE SEQUENCE [LARGE SCALE GENOMIC DNA]</scope>
    <source>
        <strain evidence="19">W744_W776</strain>
    </source>
</reference>
<evidence type="ECO:0000256" key="4">
    <source>
        <dbReference type="ARBA" id="ARBA00022737"/>
    </source>
</evidence>
<evidence type="ECO:0000256" key="6">
    <source>
        <dbReference type="ARBA" id="ARBA00023159"/>
    </source>
</evidence>
<dbReference type="GO" id="GO:0070847">
    <property type="term" value="C:core mediator complex"/>
    <property type="evidence" value="ECO:0007669"/>
    <property type="project" value="TreeGrafter"/>
</dbReference>
<comment type="subunit">
    <text evidence="10">Component of the Mediator complex.</text>
</comment>
<feature type="compositionally biased region" description="Low complexity" evidence="11">
    <location>
        <begin position="1108"/>
        <end position="1136"/>
    </location>
</feature>
<dbReference type="InterPro" id="IPR056877">
    <property type="entry name" value="Med14_C"/>
</dbReference>
<organism evidence="19 20">
    <name type="scientific">Oedothorax gibbosus</name>
    <dbReference type="NCBI Taxonomy" id="931172"/>
    <lineage>
        <taxon>Eukaryota</taxon>
        <taxon>Metazoa</taxon>
        <taxon>Ecdysozoa</taxon>
        <taxon>Arthropoda</taxon>
        <taxon>Chelicerata</taxon>
        <taxon>Arachnida</taxon>
        <taxon>Araneae</taxon>
        <taxon>Araneomorphae</taxon>
        <taxon>Entelegynae</taxon>
        <taxon>Araneoidea</taxon>
        <taxon>Linyphiidae</taxon>
        <taxon>Erigoninae</taxon>
        <taxon>Oedothorax</taxon>
    </lineage>
</organism>
<comment type="similarity">
    <text evidence="2 10">Belongs to the Mediator complex subunit 14 family.</text>
</comment>
<evidence type="ECO:0000256" key="3">
    <source>
        <dbReference type="ARBA" id="ARBA00019619"/>
    </source>
</evidence>
<evidence type="ECO:0000256" key="2">
    <source>
        <dbReference type="ARBA" id="ARBA00007813"/>
    </source>
</evidence>
<evidence type="ECO:0000256" key="8">
    <source>
        <dbReference type="ARBA" id="ARBA00023242"/>
    </source>
</evidence>
<evidence type="ECO:0000313" key="19">
    <source>
        <dbReference type="EMBL" id="KAG8178551.1"/>
    </source>
</evidence>
<protein>
    <recommendedName>
        <fullName evidence="3 10">Mediator of RNA polymerase II transcription subunit 14</fullName>
    </recommendedName>
    <alternativeName>
        <fullName evidence="9 10">Mediator complex subunit 14</fullName>
    </alternativeName>
</protein>
<evidence type="ECO:0000259" key="14">
    <source>
        <dbReference type="Pfam" id="PF22983"/>
    </source>
</evidence>
<gene>
    <name evidence="19" type="ORF">JTE90_015921</name>
</gene>
<keyword evidence="6 10" id="KW-0010">Activator</keyword>
<dbReference type="Proteomes" id="UP000827092">
    <property type="component" value="Unassembled WGS sequence"/>
</dbReference>